<dbReference type="GO" id="GO:0050071">
    <property type="term" value="F:phosphatidylglycerol lysyltransferase activity"/>
    <property type="evidence" value="ECO:0007669"/>
    <property type="project" value="UniProtKB-EC"/>
</dbReference>
<dbReference type="EC" id="2.3.2.3" evidence="6"/>
<accession>A0A518FM57</accession>
<dbReference type="GO" id="GO:0005886">
    <property type="term" value="C:plasma membrane"/>
    <property type="evidence" value="ECO:0007669"/>
    <property type="project" value="UniProtKB-SubCell"/>
</dbReference>
<comment type="subcellular location">
    <subcellularLocation>
        <location evidence="1">Cell membrane</location>
        <topology evidence="1">Multi-pass membrane protein</topology>
    </subcellularLocation>
</comment>
<dbReference type="NCBIfam" id="NF033480">
    <property type="entry name" value="bifunc_MprF"/>
    <property type="match status" value="1"/>
</dbReference>
<dbReference type="AlphaFoldDB" id="A0A518FM57"/>
<dbReference type="RefSeq" id="WP_145106146.1">
    <property type="nucleotide sequence ID" value="NZ_CP036277.1"/>
</dbReference>
<name>A0A518FM57_9PLAN</name>
<dbReference type="SUPFAM" id="SSF55729">
    <property type="entry name" value="Acyl-CoA N-acyltransferases (Nat)"/>
    <property type="match status" value="1"/>
</dbReference>
<protein>
    <submittedName>
        <fullName evidence="6">Phosphatidylglycerol lysyltransferase</fullName>
        <ecNumber evidence="6">2.3.2.3</ecNumber>
    </submittedName>
</protein>
<dbReference type="PANTHER" id="PTHR34697">
    <property type="entry name" value="PHOSPHATIDYLGLYCEROL LYSYLTRANSFERASE"/>
    <property type="match status" value="1"/>
</dbReference>
<reference evidence="6 7" key="1">
    <citation type="submission" date="2019-02" db="EMBL/GenBank/DDBJ databases">
        <title>Deep-cultivation of Planctomycetes and their phenomic and genomic characterization uncovers novel biology.</title>
        <authorList>
            <person name="Wiegand S."/>
            <person name="Jogler M."/>
            <person name="Boedeker C."/>
            <person name="Pinto D."/>
            <person name="Vollmers J."/>
            <person name="Rivas-Marin E."/>
            <person name="Kohn T."/>
            <person name="Peeters S.H."/>
            <person name="Heuer A."/>
            <person name="Rast P."/>
            <person name="Oberbeckmann S."/>
            <person name="Bunk B."/>
            <person name="Jeske O."/>
            <person name="Meyerdierks A."/>
            <person name="Storesund J.E."/>
            <person name="Kallscheuer N."/>
            <person name="Luecker S."/>
            <person name="Lage O.M."/>
            <person name="Pohl T."/>
            <person name="Merkel B.J."/>
            <person name="Hornburger P."/>
            <person name="Mueller R.-W."/>
            <person name="Bruemmer F."/>
            <person name="Labrenz M."/>
            <person name="Spormann A.M."/>
            <person name="Op den Camp H."/>
            <person name="Overmann J."/>
            <person name="Amann R."/>
            <person name="Jetten M.S.M."/>
            <person name="Mascher T."/>
            <person name="Medema M.H."/>
            <person name="Devos D.P."/>
            <person name="Kaster A.-K."/>
            <person name="Ovreas L."/>
            <person name="Rohde M."/>
            <person name="Galperin M.Y."/>
            <person name="Jogler C."/>
        </authorList>
    </citation>
    <scope>NUCLEOTIDE SEQUENCE [LARGE SCALE GENOMIC DNA]</scope>
    <source>
        <strain evidence="6 7">Pan153</strain>
    </source>
</reference>
<evidence type="ECO:0000256" key="5">
    <source>
        <dbReference type="ARBA" id="ARBA00023136"/>
    </source>
</evidence>
<dbReference type="GO" id="GO:0055091">
    <property type="term" value="P:phospholipid homeostasis"/>
    <property type="evidence" value="ECO:0007669"/>
    <property type="project" value="TreeGrafter"/>
</dbReference>
<dbReference type="Proteomes" id="UP000320839">
    <property type="component" value="Chromosome"/>
</dbReference>
<keyword evidence="3" id="KW-0812">Transmembrane</keyword>
<keyword evidence="5" id="KW-0472">Membrane</keyword>
<sequence>MLHRLRQLAPLLVIVIFIGAIWLLTKELKHYNINDIRSAVVQIPAWRLWAAGGLTVVNYLLLIGYDYLAVRAIEHPLSLGKISLASFTGFVTSYNFGALLGGTSVRYRLYSAWGLSAVEILQLMLMLGTTYWIGVFALAGIVFISHPFPIPASLHLPFSNVQPIGWMLLSVAIVYASLTLIRKSPIRVKGIELRLPGTKMTLLQLFVSAGDLLLVAAILYTLLAHNLSIGYGEFLGIFLMATVTVVLSHVPGGVGVFELVILTLVASPSSAKILAGLLVFRVIYYLIPLFFAIIMLGLHELSLNRGLAQRVLQQANRWSVAIAPLILSWCTLLAGAVLLFSGATPIVTARLGHLQETLPLPLVEISHFMGSLIGAALLVLARGLQRRLDSAWWLITSLLSLGILVSLLKGFDFEEALLLSIVLFGLLISRGQYYRKGTLIHDRFSLPWAGTILVIVICSLWLGLFAYRHIEYSHELWWAFTFKGDASRFMRGSIGAMAVVLLFAFSKLVAAQKPQTQPPEADDLALVKQIVTTSPITATRLALLGDKSLLFNQQQTAFMMYGIQKRSWISLGDPVGPEEERAELVWQFRELVDLYDGWPVFYQIRPENLSIYLDQGLTILKLGEEARVPLKNFELSGGKRRKLRQAINHCQQANCEFSVIPREEVPSILPELKRISDDWLQSKGAKEKGFSLGFFDEAYLARFPIAVVKQQGTIIAFTNILEGAGKEELSADLMRYQQTAPPGVMEYLFVELMLWGQTQGYAWFNFGMAPLSGIESRPLSPVWNRTANLIFRYGDHFYRFEGLRSYKEKFDPVWTPKYLAAPGGLALPQILRDVVALIGKTRTATHRRSHDGPLG</sequence>
<dbReference type="EMBL" id="CP036317">
    <property type="protein sequence ID" value="QDV17444.1"/>
    <property type="molecule type" value="Genomic_DNA"/>
</dbReference>
<organism evidence="6 7">
    <name type="scientific">Gimesia panareensis</name>
    <dbReference type="NCBI Taxonomy" id="2527978"/>
    <lineage>
        <taxon>Bacteria</taxon>
        <taxon>Pseudomonadati</taxon>
        <taxon>Planctomycetota</taxon>
        <taxon>Planctomycetia</taxon>
        <taxon>Planctomycetales</taxon>
        <taxon>Planctomycetaceae</taxon>
        <taxon>Gimesia</taxon>
    </lineage>
</organism>
<dbReference type="PANTHER" id="PTHR34697:SF2">
    <property type="entry name" value="PHOSPHATIDYLGLYCEROL LYSYLTRANSFERASE"/>
    <property type="match status" value="1"/>
</dbReference>
<evidence type="ECO:0000256" key="4">
    <source>
        <dbReference type="ARBA" id="ARBA00022989"/>
    </source>
</evidence>
<keyword evidence="2" id="KW-1003">Cell membrane</keyword>
<evidence type="ECO:0000313" key="7">
    <source>
        <dbReference type="Proteomes" id="UP000320839"/>
    </source>
</evidence>
<dbReference type="Pfam" id="PF09924">
    <property type="entry name" value="LPG_synthase_C"/>
    <property type="match status" value="1"/>
</dbReference>
<keyword evidence="6" id="KW-0808">Transferase</keyword>
<dbReference type="InterPro" id="IPR016181">
    <property type="entry name" value="Acyl_CoA_acyltransferase"/>
</dbReference>
<keyword evidence="6" id="KW-0012">Acyltransferase</keyword>
<dbReference type="OrthoDB" id="145485at2"/>
<accession>A0A518A3N7</accession>
<dbReference type="InterPro" id="IPR051211">
    <property type="entry name" value="PG_lysyltransferase"/>
</dbReference>
<evidence type="ECO:0000313" key="6">
    <source>
        <dbReference type="EMBL" id="QDV17444.1"/>
    </source>
</evidence>
<proteinExistence type="predicted"/>
<dbReference type="GO" id="GO:0047637">
    <property type="term" value="F:phosphatidylglycerol alanyltransferase activity"/>
    <property type="evidence" value="ECO:0007669"/>
    <property type="project" value="TreeGrafter"/>
</dbReference>
<evidence type="ECO:0000256" key="2">
    <source>
        <dbReference type="ARBA" id="ARBA00022475"/>
    </source>
</evidence>
<dbReference type="InterPro" id="IPR024320">
    <property type="entry name" value="LPG_synthase_C"/>
</dbReference>
<gene>
    <name evidence="6" type="primary">mprF_1</name>
    <name evidence="6" type="ORF">Pan153_20960</name>
</gene>
<evidence type="ECO:0000256" key="3">
    <source>
        <dbReference type="ARBA" id="ARBA00022692"/>
    </source>
</evidence>
<keyword evidence="4" id="KW-1133">Transmembrane helix</keyword>
<evidence type="ECO:0000256" key="1">
    <source>
        <dbReference type="ARBA" id="ARBA00004651"/>
    </source>
</evidence>